<dbReference type="PANTHER" id="PTHR43122:SF2">
    <property type="entry name" value="FERREDOXIN SUBUNIT OF PYRUVATE:FLAVODOXIN OXIDOREDUCTASE"/>
    <property type="match status" value="1"/>
</dbReference>
<reference evidence="5 6" key="1">
    <citation type="submission" date="2015-04" db="EMBL/GenBank/DDBJ databases">
        <title>Draft genome sequence of bacteremic isolate Catabacter hongkongensis type strain HKU16T.</title>
        <authorList>
            <person name="Lau S.K."/>
            <person name="Teng J.L."/>
            <person name="Huang Y."/>
            <person name="Curreem S.O."/>
            <person name="Tsui S.K."/>
            <person name="Woo P.C."/>
        </authorList>
    </citation>
    <scope>NUCLEOTIDE SEQUENCE [LARGE SCALE GENOMIC DNA]</scope>
    <source>
        <strain evidence="5 6">HKU16</strain>
    </source>
</reference>
<dbReference type="PANTHER" id="PTHR43122">
    <property type="entry name" value="FERREDOXIN SUBUNIT OF PYRUVATE:FLAVODOXIN OXIDOREDUCTASE-RELATED"/>
    <property type="match status" value="1"/>
</dbReference>
<evidence type="ECO:0000259" key="4">
    <source>
        <dbReference type="PROSITE" id="PS51379"/>
    </source>
</evidence>
<accession>A0A0M2NF04</accession>
<dbReference type="GO" id="GO:0046872">
    <property type="term" value="F:metal ion binding"/>
    <property type="evidence" value="ECO:0007669"/>
    <property type="project" value="UniProtKB-KW"/>
</dbReference>
<dbReference type="Proteomes" id="UP000034076">
    <property type="component" value="Unassembled WGS sequence"/>
</dbReference>
<dbReference type="PROSITE" id="PS51379">
    <property type="entry name" value="4FE4S_FER_2"/>
    <property type="match status" value="2"/>
</dbReference>
<keyword evidence="2" id="KW-0408">Iron</keyword>
<evidence type="ECO:0000256" key="1">
    <source>
        <dbReference type="ARBA" id="ARBA00022723"/>
    </source>
</evidence>
<dbReference type="EC" id="1.2.7.3" evidence="5"/>
<evidence type="ECO:0000256" key="3">
    <source>
        <dbReference type="ARBA" id="ARBA00023014"/>
    </source>
</evidence>
<dbReference type="InterPro" id="IPR017896">
    <property type="entry name" value="4Fe4S_Fe-S-bd"/>
</dbReference>
<dbReference type="PROSITE" id="PS00198">
    <property type="entry name" value="4FE4S_FER_1"/>
    <property type="match status" value="1"/>
</dbReference>
<keyword evidence="1" id="KW-0479">Metal-binding</keyword>
<dbReference type="Pfam" id="PF12838">
    <property type="entry name" value="Fer4_7"/>
    <property type="match status" value="1"/>
</dbReference>
<dbReference type="OrthoDB" id="9804603at2"/>
<dbReference type="GO" id="GO:0051536">
    <property type="term" value="F:iron-sulfur cluster binding"/>
    <property type="evidence" value="ECO:0007669"/>
    <property type="project" value="UniProtKB-KW"/>
</dbReference>
<dbReference type="EMBL" id="LAYJ01000101">
    <property type="protein sequence ID" value="KKI50773.1"/>
    <property type="molecule type" value="Genomic_DNA"/>
</dbReference>
<keyword evidence="5" id="KW-0560">Oxidoreductase</keyword>
<keyword evidence="6" id="KW-1185">Reference proteome</keyword>
<dbReference type="AlphaFoldDB" id="A0A0M2NF04"/>
<gene>
    <name evidence="5" type="ORF">CHK_1699</name>
</gene>
<evidence type="ECO:0000313" key="5">
    <source>
        <dbReference type="EMBL" id="KKI50773.1"/>
    </source>
</evidence>
<dbReference type="STRING" id="270498.CHK_1699"/>
<name>A0A0M2NF04_9FIRM</name>
<comment type="caution">
    <text evidence="5">The sequence shown here is derived from an EMBL/GenBank/DDBJ whole genome shotgun (WGS) entry which is preliminary data.</text>
</comment>
<dbReference type="GO" id="GO:0047553">
    <property type="term" value="F:2-oxoglutarate synthase activity"/>
    <property type="evidence" value="ECO:0007669"/>
    <property type="project" value="UniProtKB-EC"/>
</dbReference>
<dbReference type="RefSeq" id="WP_046443569.1">
    <property type="nucleotide sequence ID" value="NZ_CAUERS010000066.1"/>
</dbReference>
<evidence type="ECO:0000313" key="6">
    <source>
        <dbReference type="Proteomes" id="UP000034076"/>
    </source>
</evidence>
<organism evidence="5 6">
    <name type="scientific">Christensenella hongkongensis</name>
    <dbReference type="NCBI Taxonomy" id="270498"/>
    <lineage>
        <taxon>Bacteria</taxon>
        <taxon>Bacillati</taxon>
        <taxon>Bacillota</taxon>
        <taxon>Clostridia</taxon>
        <taxon>Christensenellales</taxon>
        <taxon>Christensenellaceae</taxon>
        <taxon>Christensenella</taxon>
    </lineage>
</organism>
<feature type="domain" description="4Fe-4S ferredoxin-type" evidence="4">
    <location>
        <begin position="38"/>
        <end position="68"/>
    </location>
</feature>
<dbReference type="Gene3D" id="3.30.70.20">
    <property type="match status" value="1"/>
</dbReference>
<proteinExistence type="predicted"/>
<dbReference type="SUPFAM" id="SSF54862">
    <property type="entry name" value="4Fe-4S ferredoxins"/>
    <property type="match status" value="1"/>
</dbReference>
<feature type="domain" description="4Fe-4S ferredoxin-type" evidence="4">
    <location>
        <begin position="2"/>
        <end position="31"/>
    </location>
</feature>
<sequence length="68" mass="7245">MANLTIYEDTCKGCGLCIGACPKDLLAIDKSHLNAKGYHPIGIEKPEECIGCASCARMCPDCALEVDK</sequence>
<keyword evidence="3" id="KW-0411">Iron-sulfur</keyword>
<protein>
    <submittedName>
        <fullName evidence="5">Putative 2-oxoglutarate oxidoreductase, delta subunit</fullName>
        <ecNumber evidence="5">1.2.7.3</ecNumber>
    </submittedName>
</protein>
<dbReference type="InterPro" id="IPR017900">
    <property type="entry name" value="4Fe4S_Fe_S_CS"/>
</dbReference>
<evidence type="ECO:0000256" key="2">
    <source>
        <dbReference type="ARBA" id="ARBA00023004"/>
    </source>
</evidence>